<evidence type="ECO:0008006" key="4">
    <source>
        <dbReference type="Google" id="ProtNLM"/>
    </source>
</evidence>
<dbReference type="PANTHER" id="PTHR47165:SF4">
    <property type="entry name" value="OS03G0429900 PROTEIN"/>
    <property type="match status" value="1"/>
</dbReference>
<organism evidence="2 3">
    <name type="scientific">Brassica napus</name>
    <name type="common">Rape</name>
    <dbReference type="NCBI Taxonomy" id="3708"/>
    <lineage>
        <taxon>Eukaryota</taxon>
        <taxon>Viridiplantae</taxon>
        <taxon>Streptophyta</taxon>
        <taxon>Embryophyta</taxon>
        <taxon>Tracheophyta</taxon>
        <taxon>Spermatophyta</taxon>
        <taxon>Magnoliopsida</taxon>
        <taxon>eudicotyledons</taxon>
        <taxon>Gunneridae</taxon>
        <taxon>Pentapetalae</taxon>
        <taxon>rosids</taxon>
        <taxon>malvids</taxon>
        <taxon>Brassicales</taxon>
        <taxon>Brassicaceae</taxon>
        <taxon>Brassiceae</taxon>
        <taxon>Brassica</taxon>
    </lineage>
</organism>
<reference evidence="2 3" key="1">
    <citation type="submission" date="2021-05" db="EMBL/GenBank/DDBJ databases">
        <title>Genome Assembly of Synthetic Allotetraploid Brassica napus Reveals Homoeologous Exchanges between Subgenomes.</title>
        <authorList>
            <person name="Davis J.T."/>
        </authorList>
    </citation>
    <scope>NUCLEOTIDE SEQUENCE [LARGE SCALE GENOMIC DNA]</scope>
    <source>
        <strain evidence="3">cv. Da-Ae</strain>
        <tissue evidence="2">Seedling</tissue>
    </source>
</reference>
<protein>
    <recommendedName>
        <fullName evidence="4">RING-type domain-containing protein</fullName>
    </recommendedName>
</protein>
<dbReference type="InterPro" id="IPR012340">
    <property type="entry name" value="NA-bd_OB-fold"/>
</dbReference>
<dbReference type="Gene3D" id="3.30.40.10">
    <property type="entry name" value="Zinc/RING finger domain, C3HC4 (zinc finger)"/>
    <property type="match status" value="1"/>
</dbReference>
<comment type="caution">
    <text evidence="2">The sequence shown here is derived from an EMBL/GenBank/DDBJ whole genome shotgun (WGS) entry which is preliminary data.</text>
</comment>
<gene>
    <name evidence="2" type="ORF">HID58_059990</name>
</gene>
<evidence type="ECO:0000313" key="3">
    <source>
        <dbReference type="Proteomes" id="UP000824890"/>
    </source>
</evidence>
<accession>A0ABQ7ZUF8</accession>
<dbReference type="Gene3D" id="2.40.50.140">
    <property type="entry name" value="Nucleic acid-binding proteins"/>
    <property type="match status" value="2"/>
</dbReference>
<feature type="compositionally biased region" description="Basic and acidic residues" evidence="1">
    <location>
        <begin position="377"/>
        <end position="387"/>
    </location>
</feature>
<feature type="compositionally biased region" description="Basic and acidic residues" evidence="1">
    <location>
        <begin position="395"/>
        <end position="406"/>
    </location>
</feature>
<keyword evidence="3" id="KW-1185">Reference proteome</keyword>
<dbReference type="Proteomes" id="UP000824890">
    <property type="component" value="Unassembled WGS sequence"/>
</dbReference>
<evidence type="ECO:0000256" key="1">
    <source>
        <dbReference type="SAM" id="MobiDB-lite"/>
    </source>
</evidence>
<feature type="region of interest" description="Disordered" evidence="1">
    <location>
        <begin position="377"/>
        <end position="406"/>
    </location>
</feature>
<dbReference type="SUPFAM" id="SSF57850">
    <property type="entry name" value="RING/U-box"/>
    <property type="match status" value="1"/>
</dbReference>
<dbReference type="CDD" id="cd16448">
    <property type="entry name" value="RING-H2"/>
    <property type="match status" value="1"/>
</dbReference>
<dbReference type="SUPFAM" id="SSF50249">
    <property type="entry name" value="Nucleic acid-binding proteins"/>
    <property type="match status" value="1"/>
</dbReference>
<proteinExistence type="predicted"/>
<evidence type="ECO:0000313" key="2">
    <source>
        <dbReference type="EMBL" id="KAH0883894.1"/>
    </source>
</evidence>
<dbReference type="EMBL" id="JAGKQM010000014">
    <property type="protein sequence ID" value="KAH0883894.1"/>
    <property type="molecule type" value="Genomic_DNA"/>
</dbReference>
<name>A0ABQ7ZUF8_BRANA</name>
<dbReference type="PANTHER" id="PTHR47165">
    <property type="entry name" value="OS03G0429900 PROTEIN"/>
    <property type="match status" value="1"/>
</dbReference>
<dbReference type="InterPro" id="IPR013083">
    <property type="entry name" value="Znf_RING/FYVE/PHD"/>
</dbReference>
<sequence>MKSKGVTAETKNPIKPIGKTGASSGLNLGVRGRASVSSGAKGKAIVSDNAGKFDAASDLRGDLYGKFSPHYTPSLFVLDCKSSLADYIGHIKLVNGKVPRDSLLLDEAEIAASRRVELLVQTHDDPVMKLYLWDKAAFEFYEKFKASGGTARVILVTTLNPKRFGGVLSLSAMASSQVFLDSDVQETLFYLSWLNSNLDVASRVNAEVVTKPEPATLGELFSYMNQASAKVGWFECTATIDGVVHCSGWYYIGCGVCHTKATKGPTTLMCKKCGKSEIIGVAQYLTKLSVYDRNDQAVFVVLGDAGEELTGKKAAVLVERYYQANDSVGGDHIVSVPQAMIDTIGQTRKFIVKVSNHNLTAKTQTLTVTQVLPLEAPKPEGNLRENVGEEADTEREDHADESVKRGADGIESEACQMWLMKLPLLGNSRLFFFHLSTALKPISSTMTEQSNSPTTRPRRRRFSEVDSSFGEGYHFRPQVPFELFNDRLQRSRMLLRNDVTTIGGFSRRHHNEEAAVGYRYLCLQGFVVKGSSDPKDSFTPSVINQLMMKPSVEHSFEWKELPPTSLEANDPDGQDSTSMLCLNPSKLCTLNWLPGPGSDLMMKNRLRLLYAVANRKKISFGHLVYDQVIDMTRKTDWDTNLIFPNLIYQIKRAMTQQTKIVISVAMKTASNDHLIHETVCDMEYMLGYHEIDFDSVMEIIEQTSDFVAHTIPTLDDPTNTDLDIIVKISDHNLDAFRRIDLDVYIIELRENQREPTPSEKDDICPICCEEFGIEGVINSLYCKHSYHHHCILD</sequence>